<evidence type="ECO:0000256" key="1">
    <source>
        <dbReference type="ARBA" id="ARBA00004127"/>
    </source>
</evidence>
<sequence>MHARFLIPLVLCFAGFVALGLPDAVIGVAWPAIRADFGLSIDALGPLFVTATTGAVIASSCSGVILSRMSIGTLLALSCFLTGIALLGYTLVPMWSLVVALGLLTGFGAGAIDAAINTHAAVQYSARVVNVLHAFYAVGAAAGPALMTATLASGHQWQAGYWIIVAVQIAMAALFLSTRRLWPRAGPAHESQKPARLIETLKLGKVQLSLVIFMIYTGCEAGAGAWIFSLLYEARGVATVSAGTAVTLYWVGLFASRLGYAFLPSRVRPTVVIGICIATALVGMIVVALQLHPLVDTAAIALIGFASGPIFPSMIATTPARVGSQHTANAVGLQISVGAIGIAALPGLCGVSAQKLGLESIPVLLIVGWTVLLVAYSLLERLRPSVREMA</sequence>
<feature type="transmembrane region" description="Helical" evidence="7">
    <location>
        <begin position="206"/>
        <end position="228"/>
    </location>
</feature>
<dbReference type="GO" id="GO:0016020">
    <property type="term" value="C:membrane"/>
    <property type="evidence" value="ECO:0007669"/>
    <property type="project" value="TreeGrafter"/>
</dbReference>
<dbReference type="InterPro" id="IPR020846">
    <property type="entry name" value="MFS_dom"/>
</dbReference>
<feature type="transmembrane region" description="Helical" evidence="7">
    <location>
        <begin position="44"/>
        <end position="66"/>
    </location>
</feature>
<evidence type="ECO:0000256" key="3">
    <source>
        <dbReference type="ARBA" id="ARBA00022448"/>
    </source>
</evidence>
<evidence type="ECO:0000256" key="2">
    <source>
        <dbReference type="ARBA" id="ARBA00008335"/>
    </source>
</evidence>
<dbReference type="Proteomes" id="UP000588068">
    <property type="component" value="Unassembled WGS sequence"/>
</dbReference>
<evidence type="ECO:0000313" key="10">
    <source>
        <dbReference type="Proteomes" id="UP000588068"/>
    </source>
</evidence>
<comment type="similarity">
    <text evidence="2">Belongs to the major facilitator superfamily.</text>
</comment>
<feature type="domain" description="Major facilitator superfamily (MFS) profile" evidence="8">
    <location>
        <begin position="8"/>
        <end position="387"/>
    </location>
</feature>
<accession>A0A841HP37</accession>
<evidence type="ECO:0000256" key="4">
    <source>
        <dbReference type="ARBA" id="ARBA00022692"/>
    </source>
</evidence>
<comment type="caution">
    <text evidence="9">The sequence shown here is derived from an EMBL/GenBank/DDBJ whole genome shotgun (WGS) entry which is preliminary data.</text>
</comment>
<reference evidence="9 10" key="1">
    <citation type="submission" date="2020-08" db="EMBL/GenBank/DDBJ databases">
        <title>Genomic Encyclopedia of Type Strains, Phase IV (KMG-IV): sequencing the most valuable type-strain genomes for metagenomic binning, comparative biology and taxonomic classification.</title>
        <authorList>
            <person name="Goeker M."/>
        </authorList>
    </citation>
    <scope>NUCLEOTIDE SEQUENCE [LARGE SCALE GENOMIC DNA]</scope>
    <source>
        <strain evidence="9 10">DSM 26723</strain>
    </source>
</reference>
<evidence type="ECO:0000256" key="7">
    <source>
        <dbReference type="SAM" id="Phobius"/>
    </source>
</evidence>
<organism evidence="9 10">
    <name type="scientific">Povalibacter uvarum</name>
    <dbReference type="NCBI Taxonomy" id="732238"/>
    <lineage>
        <taxon>Bacteria</taxon>
        <taxon>Pseudomonadati</taxon>
        <taxon>Pseudomonadota</taxon>
        <taxon>Gammaproteobacteria</taxon>
        <taxon>Steroidobacterales</taxon>
        <taxon>Steroidobacteraceae</taxon>
        <taxon>Povalibacter</taxon>
    </lineage>
</organism>
<evidence type="ECO:0000256" key="6">
    <source>
        <dbReference type="ARBA" id="ARBA00023136"/>
    </source>
</evidence>
<dbReference type="EMBL" id="JACHHZ010000003">
    <property type="protein sequence ID" value="MBB6093898.1"/>
    <property type="molecule type" value="Genomic_DNA"/>
</dbReference>
<dbReference type="InterPro" id="IPR036259">
    <property type="entry name" value="MFS_trans_sf"/>
</dbReference>
<dbReference type="Pfam" id="PF07690">
    <property type="entry name" value="MFS_1"/>
    <property type="match status" value="1"/>
</dbReference>
<feature type="transmembrane region" description="Helical" evidence="7">
    <location>
        <begin position="360"/>
        <end position="379"/>
    </location>
</feature>
<dbReference type="PANTHER" id="PTHR23514">
    <property type="entry name" value="BYPASS OF STOP CODON PROTEIN 6"/>
    <property type="match status" value="1"/>
</dbReference>
<evidence type="ECO:0000259" key="8">
    <source>
        <dbReference type="PROSITE" id="PS50850"/>
    </source>
</evidence>
<proteinExistence type="inferred from homology"/>
<feature type="transmembrane region" description="Helical" evidence="7">
    <location>
        <begin position="270"/>
        <end position="291"/>
    </location>
</feature>
<name>A0A841HP37_9GAMM</name>
<evidence type="ECO:0000256" key="5">
    <source>
        <dbReference type="ARBA" id="ARBA00022989"/>
    </source>
</evidence>
<dbReference type="GO" id="GO:0012505">
    <property type="term" value="C:endomembrane system"/>
    <property type="evidence" value="ECO:0007669"/>
    <property type="project" value="UniProtKB-SubCell"/>
</dbReference>
<dbReference type="PROSITE" id="PS50850">
    <property type="entry name" value="MFS"/>
    <property type="match status" value="1"/>
</dbReference>
<dbReference type="GO" id="GO:0022857">
    <property type="term" value="F:transmembrane transporter activity"/>
    <property type="evidence" value="ECO:0007669"/>
    <property type="project" value="InterPro"/>
</dbReference>
<dbReference type="RefSeq" id="WP_184332690.1">
    <property type="nucleotide sequence ID" value="NZ_JACHHZ010000003.1"/>
</dbReference>
<feature type="transmembrane region" description="Helical" evidence="7">
    <location>
        <begin position="159"/>
        <end position="176"/>
    </location>
</feature>
<keyword evidence="6 7" id="KW-0472">Membrane</keyword>
<feature type="transmembrane region" description="Helical" evidence="7">
    <location>
        <begin position="297"/>
        <end position="316"/>
    </location>
</feature>
<dbReference type="InterPro" id="IPR011701">
    <property type="entry name" value="MFS"/>
</dbReference>
<keyword evidence="3" id="KW-0813">Transport</keyword>
<evidence type="ECO:0000313" key="9">
    <source>
        <dbReference type="EMBL" id="MBB6093898.1"/>
    </source>
</evidence>
<dbReference type="Gene3D" id="1.20.1250.20">
    <property type="entry name" value="MFS general substrate transporter like domains"/>
    <property type="match status" value="2"/>
</dbReference>
<dbReference type="SUPFAM" id="SSF103473">
    <property type="entry name" value="MFS general substrate transporter"/>
    <property type="match status" value="1"/>
</dbReference>
<keyword evidence="5 7" id="KW-1133">Transmembrane helix</keyword>
<gene>
    <name evidence="9" type="ORF">HNQ60_002779</name>
</gene>
<dbReference type="PANTHER" id="PTHR23514:SF3">
    <property type="entry name" value="BYPASS OF STOP CODON PROTEIN 6"/>
    <property type="match status" value="1"/>
</dbReference>
<dbReference type="InterPro" id="IPR051788">
    <property type="entry name" value="MFS_Transporter"/>
</dbReference>
<keyword evidence="10" id="KW-1185">Reference proteome</keyword>
<feature type="transmembrane region" description="Helical" evidence="7">
    <location>
        <begin position="328"/>
        <end position="348"/>
    </location>
</feature>
<keyword evidence="4 7" id="KW-0812">Transmembrane</keyword>
<feature type="transmembrane region" description="Helical" evidence="7">
    <location>
        <begin position="128"/>
        <end position="147"/>
    </location>
</feature>
<dbReference type="AlphaFoldDB" id="A0A841HP37"/>
<comment type="subcellular location">
    <subcellularLocation>
        <location evidence="1">Endomembrane system</location>
        <topology evidence="1">Multi-pass membrane protein</topology>
    </subcellularLocation>
</comment>
<feature type="transmembrane region" description="Helical" evidence="7">
    <location>
        <begin position="73"/>
        <end position="91"/>
    </location>
</feature>
<protein>
    <submittedName>
        <fullName evidence="9">Fucose permease</fullName>
    </submittedName>
</protein>
<feature type="transmembrane region" description="Helical" evidence="7">
    <location>
        <begin position="240"/>
        <end position="263"/>
    </location>
</feature>
<feature type="transmembrane region" description="Helical" evidence="7">
    <location>
        <begin position="97"/>
        <end position="116"/>
    </location>
</feature>